<dbReference type="PROSITE" id="PS50174">
    <property type="entry name" value="G_PATCH"/>
    <property type="match status" value="1"/>
</dbReference>
<dbReference type="EMBL" id="RIBY02002500">
    <property type="protein sequence ID" value="KAH9810929.1"/>
    <property type="molecule type" value="Genomic_DNA"/>
</dbReference>
<reference evidence="5 6" key="1">
    <citation type="journal article" date="2018" name="IMA Fungus">
        <title>IMA Genome-F 10: Nine draft genome sequences of Claviceps purpurea s.lat., including C. arundinis, C. humidiphila, and C. cf. spartinae, pseudomolecules for the pitch canker pathogen Fusarium circinatum, draft genome of Davidsoniella eucalypti, Grosmannia galeiformis, Quambalaria eucalypti, and Teratosphaeria destructans.</title>
        <authorList>
            <person name="Wingfield B.D."/>
            <person name="Liu M."/>
            <person name="Nguyen H.D."/>
            <person name="Lane F.A."/>
            <person name="Morgan S.W."/>
            <person name="De Vos L."/>
            <person name="Wilken P.M."/>
            <person name="Duong T.A."/>
            <person name="Aylward J."/>
            <person name="Coetzee M.P."/>
            <person name="Dadej K."/>
            <person name="De Beer Z.W."/>
            <person name="Findlay W."/>
            <person name="Havenga M."/>
            <person name="Kolarik M."/>
            <person name="Menzies J.G."/>
            <person name="Naidoo K."/>
            <person name="Pochopski O."/>
            <person name="Shoukouhi P."/>
            <person name="Santana Q.C."/>
            <person name="Seifert K.A."/>
            <person name="Soal N."/>
            <person name="Steenkamp E.T."/>
            <person name="Tatham C.T."/>
            <person name="van der Nest M.A."/>
            <person name="Wingfield M.J."/>
        </authorList>
    </citation>
    <scope>NUCLEOTIDE SEQUENCE [LARGE SCALE GENOMIC DNA]</scope>
    <source>
        <strain evidence="5">CMW44962</strain>
    </source>
</reference>
<reference evidence="5 6" key="2">
    <citation type="journal article" date="2021" name="Curr. Genet.">
        <title>Genetic response to nitrogen starvation in the aggressive Eucalyptus foliar pathogen Teratosphaeria destructans.</title>
        <authorList>
            <person name="Havenga M."/>
            <person name="Wingfield B.D."/>
            <person name="Wingfield M.J."/>
            <person name="Dreyer L.L."/>
            <person name="Roets F."/>
            <person name="Aylward J."/>
        </authorList>
    </citation>
    <scope>NUCLEOTIDE SEQUENCE [LARGE SCALE GENOMIC DNA]</scope>
    <source>
        <strain evidence="5">CMW44962</strain>
    </source>
</reference>
<dbReference type="InterPro" id="IPR045211">
    <property type="entry name" value="TFP11/STIP/Ntr1"/>
</dbReference>
<evidence type="ECO:0000313" key="5">
    <source>
        <dbReference type="EMBL" id="KAH9810929.1"/>
    </source>
</evidence>
<feature type="compositionally biased region" description="Basic and acidic residues" evidence="3">
    <location>
        <begin position="69"/>
        <end position="89"/>
    </location>
</feature>
<sequence>MEAKRKWAGDTAGPNKAAKTGGGGMSAFAMKMMQKMGYKEGQGLGKEGEGIVNPIEVKLRPQGAGVGAVKERTEQYKQEQRRAAEKRGEEYEDSSEEERRARKARRGRKVAGGSGASTPGGGPAVGGGERRKKTKYRTIADVQAAAPGLDIPPAILSSIVDATGSETKLLTSAAGLMSAGPQQPADSDADKIAKRERLEVEAFIEAWHGVQEQKVYIEEHEGQLAVELEQEKEELERLQQVCEAVEQLKFAGEWEKKLAKLEELQGAHRHEISRLGLLDAAVGAIAPEFKQEMASWSPLQEPDLLVKDLERIGLVLGVGSTHEVVATDRNEVLDEAYGRSRRQKVTTAYETLIYTIWLPKLRTTITNWDVLDHQSLTAVVQAWRPLLPTFIYANLIDQLIVPKLISALQIWDPRKRHRHHKTQTLKHTPPHSWIFPWLPTLPPYHLDPKASTGLLVEVKRRIRQVLDGWDISAGLIPGLEKWRDLLRSELDHVLVRHLLPRLSIHLSQEFDVNPADQVLTPLEDVLKWYPYFKSEILARLLAAEFFPKWLATLHLWLTTDDANFEEIGQWFNWWKEQIPAGISKQADVQKGWEEGTRMINEALDLLDQGLPLSDLPPPAAGPAKPVAKTLANKLDSRKSSKQSHHAPLPDPAAEFKDIVETWCAEQDLTMVPLREAHPVTGLPLFRITASASGKGGVIVYLKGDVVWAQRKGERGVYEPVGLEETLVGRAEGR</sequence>
<feature type="compositionally biased region" description="Gly residues" evidence="3">
    <location>
        <begin position="110"/>
        <end position="127"/>
    </location>
</feature>
<keyword evidence="6" id="KW-1185">Reference proteome</keyword>
<dbReference type="AlphaFoldDB" id="A0A9W7SIT0"/>
<dbReference type="GO" id="GO:0003676">
    <property type="term" value="F:nucleic acid binding"/>
    <property type="evidence" value="ECO:0007669"/>
    <property type="project" value="InterPro"/>
</dbReference>
<accession>A0A9W7SIT0</accession>
<organism evidence="5 6">
    <name type="scientific">Teratosphaeria destructans</name>
    <dbReference type="NCBI Taxonomy" id="418781"/>
    <lineage>
        <taxon>Eukaryota</taxon>
        <taxon>Fungi</taxon>
        <taxon>Dikarya</taxon>
        <taxon>Ascomycota</taxon>
        <taxon>Pezizomycotina</taxon>
        <taxon>Dothideomycetes</taxon>
        <taxon>Dothideomycetidae</taxon>
        <taxon>Mycosphaerellales</taxon>
        <taxon>Teratosphaeriaceae</taxon>
        <taxon>Teratosphaeria</taxon>
    </lineage>
</organism>
<dbReference type="Proteomes" id="UP001138500">
    <property type="component" value="Unassembled WGS sequence"/>
</dbReference>
<evidence type="ECO:0000256" key="1">
    <source>
        <dbReference type="ARBA" id="ARBA00010900"/>
    </source>
</evidence>
<evidence type="ECO:0000256" key="2">
    <source>
        <dbReference type="SAM" id="Coils"/>
    </source>
</evidence>
<evidence type="ECO:0000256" key="3">
    <source>
        <dbReference type="SAM" id="MobiDB-lite"/>
    </source>
</evidence>
<dbReference type="GO" id="GO:0000390">
    <property type="term" value="P:spliceosomal complex disassembly"/>
    <property type="evidence" value="ECO:0007669"/>
    <property type="project" value="InterPro"/>
</dbReference>
<protein>
    <submittedName>
        <fullName evidence="5">G-patch domain-containing protein</fullName>
    </submittedName>
</protein>
<gene>
    <name evidence="5" type="ORF">Tdes44962_MAKER05956</name>
</gene>
<dbReference type="InterPro" id="IPR000467">
    <property type="entry name" value="G_patch_dom"/>
</dbReference>
<comment type="similarity">
    <text evidence="1">Belongs to the TFP11/STIP family.</text>
</comment>
<feature type="region of interest" description="Disordered" evidence="3">
    <location>
        <begin position="1"/>
        <end position="24"/>
    </location>
</feature>
<dbReference type="Pfam" id="PF01585">
    <property type="entry name" value="G-patch"/>
    <property type="match status" value="1"/>
</dbReference>
<comment type="caution">
    <text evidence="5">The sequence shown here is derived from an EMBL/GenBank/DDBJ whole genome shotgun (WGS) entry which is preliminary data.</text>
</comment>
<evidence type="ECO:0000313" key="6">
    <source>
        <dbReference type="Proteomes" id="UP001138500"/>
    </source>
</evidence>
<feature type="coiled-coil region" evidence="2">
    <location>
        <begin position="218"/>
        <end position="248"/>
    </location>
</feature>
<feature type="domain" description="G-patch" evidence="4">
    <location>
        <begin position="25"/>
        <end position="71"/>
    </location>
</feature>
<dbReference type="Pfam" id="PF07842">
    <property type="entry name" value="GCFC"/>
    <property type="match status" value="1"/>
</dbReference>
<dbReference type="PANTHER" id="PTHR23329:SF1">
    <property type="entry name" value="TUFTELIN-INTERACTING PROTEIN 11"/>
    <property type="match status" value="1"/>
</dbReference>
<dbReference type="InterPro" id="IPR022783">
    <property type="entry name" value="GCFC_dom"/>
</dbReference>
<proteinExistence type="inferred from homology"/>
<keyword evidence="2" id="KW-0175">Coiled coil</keyword>
<evidence type="ECO:0000259" key="4">
    <source>
        <dbReference type="PROSITE" id="PS50174"/>
    </source>
</evidence>
<name>A0A9W7SIT0_9PEZI</name>
<dbReference type="GO" id="GO:0071008">
    <property type="term" value="C:U2-type post-mRNA release spliceosomal complex"/>
    <property type="evidence" value="ECO:0007669"/>
    <property type="project" value="TreeGrafter"/>
</dbReference>
<dbReference type="OrthoDB" id="4822at2759"/>
<feature type="region of interest" description="Disordered" evidence="3">
    <location>
        <begin position="59"/>
        <end position="133"/>
    </location>
</feature>
<dbReference type="PANTHER" id="PTHR23329">
    <property type="entry name" value="TUFTELIN-INTERACTING PROTEIN 11-RELATED"/>
    <property type="match status" value="1"/>
</dbReference>
<dbReference type="SMART" id="SM00443">
    <property type="entry name" value="G_patch"/>
    <property type="match status" value="1"/>
</dbReference>